<gene>
    <name evidence="3" type="ORF">E6Q60_00165</name>
</gene>
<sequence>MKKNFLIILILVFTFATPATASSKTVLVFGDSLSANYGIAREAGWVALLTQRLQSEFADYQIINASISGETTLGGRNRIQQTLEKHHPEIIILELGANDGLRGAAIKSIYSNLAAIIEKCQQHNALVLLAGMQLPPNYGMTYTQKFQAIFPQLAENYKIKLVPFLLAGFGDKHEYFQSDGIHPNEVAQKKIVENVWEVLYTMFKTKQVAATPEN</sequence>
<feature type="chain" id="PRO_5022950919" evidence="1">
    <location>
        <begin position="22"/>
        <end position="214"/>
    </location>
</feature>
<protein>
    <submittedName>
        <fullName evidence="3">Arylesterase</fullName>
    </submittedName>
</protein>
<dbReference type="InterPro" id="IPR051532">
    <property type="entry name" value="Ester_Hydrolysis_Enzymes"/>
</dbReference>
<dbReference type="Pfam" id="PF13472">
    <property type="entry name" value="Lipase_GDSL_2"/>
    <property type="match status" value="1"/>
</dbReference>
<dbReference type="PANTHER" id="PTHR30383:SF24">
    <property type="entry name" value="THIOESTERASE 1_PROTEASE 1_LYSOPHOSPHOLIPASE L1"/>
    <property type="match status" value="1"/>
</dbReference>
<evidence type="ECO:0000259" key="2">
    <source>
        <dbReference type="Pfam" id="PF13472"/>
    </source>
</evidence>
<proteinExistence type="predicted"/>
<dbReference type="SUPFAM" id="SSF52266">
    <property type="entry name" value="SGNH hydrolase"/>
    <property type="match status" value="1"/>
</dbReference>
<evidence type="ECO:0000313" key="4">
    <source>
        <dbReference type="Proteomes" id="UP000321055"/>
    </source>
</evidence>
<organism evidence="3 4">
    <name type="scientific">Nitrosomonas oligotropha</name>
    <dbReference type="NCBI Taxonomy" id="42354"/>
    <lineage>
        <taxon>Bacteria</taxon>
        <taxon>Pseudomonadati</taxon>
        <taxon>Pseudomonadota</taxon>
        <taxon>Betaproteobacteria</taxon>
        <taxon>Nitrosomonadales</taxon>
        <taxon>Nitrosomonadaceae</taxon>
        <taxon>Nitrosomonas</taxon>
    </lineage>
</organism>
<evidence type="ECO:0000256" key="1">
    <source>
        <dbReference type="SAM" id="SignalP"/>
    </source>
</evidence>
<dbReference type="Gene3D" id="3.40.50.1110">
    <property type="entry name" value="SGNH hydrolase"/>
    <property type="match status" value="1"/>
</dbReference>
<feature type="domain" description="SGNH hydrolase-type esterase" evidence="2">
    <location>
        <begin position="28"/>
        <end position="187"/>
    </location>
</feature>
<reference evidence="3 4" key="1">
    <citation type="submission" date="2018-09" db="EMBL/GenBank/DDBJ databases">
        <title>Metagenome Assembled Genomes from an Advanced Water Purification Facility.</title>
        <authorList>
            <person name="Stamps B.W."/>
            <person name="Spear J.R."/>
        </authorList>
    </citation>
    <scope>NUCLEOTIDE SEQUENCE [LARGE SCALE GENOMIC DNA]</scope>
    <source>
        <strain evidence="3">Bin_54_1</strain>
    </source>
</reference>
<dbReference type="AlphaFoldDB" id="A0A5C7VZ66"/>
<feature type="signal peptide" evidence="1">
    <location>
        <begin position="1"/>
        <end position="21"/>
    </location>
</feature>
<comment type="caution">
    <text evidence="3">The sequence shown here is derived from an EMBL/GenBank/DDBJ whole genome shotgun (WGS) entry which is preliminary data.</text>
</comment>
<dbReference type="GO" id="GO:0004622">
    <property type="term" value="F:phosphatidylcholine lysophospholipase activity"/>
    <property type="evidence" value="ECO:0007669"/>
    <property type="project" value="TreeGrafter"/>
</dbReference>
<dbReference type="InterPro" id="IPR036514">
    <property type="entry name" value="SGNH_hydro_sf"/>
</dbReference>
<dbReference type="CDD" id="cd01822">
    <property type="entry name" value="Lysophospholipase_L1_like"/>
    <property type="match status" value="1"/>
</dbReference>
<name>A0A5C7VZ66_9PROT</name>
<evidence type="ECO:0000313" key="3">
    <source>
        <dbReference type="EMBL" id="TXI30916.1"/>
    </source>
</evidence>
<dbReference type="EMBL" id="SSFX01000003">
    <property type="protein sequence ID" value="TXI30916.1"/>
    <property type="molecule type" value="Genomic_DNA"/>
</dbReference>
<dbReference type="InterPro" id="IPR013830">
    <property type="entry name" value="SGNH_hydro"/>
</dbReference>
<accession>A0A5C7VZ66</accession>
<dbReference type="PANTHER" id="PTHR30383">
    <property type="entry name" value="THIOESTERASE 1/PROTEASE 1/LYSOPHOSPHOLIPASE L1"/>
    <property type="match status" value="1"/>
</dbReference>
<keyword evidence="1" id="KW-0732">Signal</keyword>
<dbReference type="Proteomes" id="UP000321055">
    <property type="component" value="Unassembled WGS sequence"/>
</dbReference>